<keyword evidence="2" id="KW-1185">Reference proteome</keyword>
<dbReference type="EMBL" id="CP097506">
    <property type="protein sequence ID" value="URD99232.1"/>
    <property type="molecule type" value="Genomic_DNA"/>
</dbReference>
<gene>
    <name evidence="1" type="ORF">MUK42_36493</name>
</gene>
<reference evidence="1" key="1">
    <citation type="submission" date="2022-05" db="EMBL/GenBank/DDBJ databases">
        <title>The Musa troglodytarum L. genome provides insights into the mechanism of non-climacteric behaviour and enrichment of carotenoids.</title>
        <authorList>
            <person name="Wang J."/>
        </authorList>
    </citation>
    <scope>NUCLEOTIDE SEQUENCE</scope>
    <source>
        <tissue evidence="1">Leaf</tissue>
    </source>
</reference>
<accession>A0A9E7FQ96</accession>
<protein>
    <submittedName>
        <fullName evidence="1">Uncharacterized protein</fullName>
    </submittedName>
</protein>
<evidence type="ECO:0000313" key="2">
    <source>
        <dbReference type="Proteomes" id="UP001055439"/>
    </source>
</evidence>
<dbReference type="AlphaFoldDB" id="A0A9E7FQ96"/>
<proteinExistence type="predicted"/>
<dbReference type="Proteomes" id="UP001055439">
    <property type="component" value="Chromosome 4"/>
</dbReference>
<evidence type="ECO:0000313" key="1">
    <source>
        <dbReference type="EMBL" id="URD99232.1"/>
    </source>
</evidence>
<name>A0A9E7FQ96_9LILI</name>
<organism evidence="1 2">
    <name type="scientific">Musa troglodytarum</name>
    <name type="common">fe'i banana</name>
    <dbReference type="NCBI Taxonomy" id="320322"/>
    <lineage>
        <taxon>Eukaryota</taxon>
        <taxon>Viridiplantae</taxon>
        <taxon>Streptophyta</taxon>
        <taxon>Embryophyta</taxon>
        <taxon>Tracheophyta</taxon>
        <taxon>Spermatophyta</taxon>
        <taxon>Magnoliopsida</taxon>
        <taxon>Liliopsida</taxon>
        <taxon>Zingiberales</taxon>
        <taxon>Musaceae</taxon>
        <taxon>Musa</taxon>
    </lineage>
</organism>
<sequence>MREELQTSMAQLPEAQHKTWGVLRRRRQNHLQPLRHHWKQV</sequence>